<keyword evidence="2" id="KW-1185">Reference proteome</keyword>
<protein>
    <submittedName>
        <fullName evidence="1">Uncharacterized protein</fullName>
    </submittedName>
</protein>
<gene>
    <name evidence="1" type="ORF">GCM10009851_03220</name>
</gene>
<proteinExistence type="predicted"/>
<dbReference type="EMBL" id="BAAAQY010000001">
    <property type="protein sequence ID" value="GAA2223411.1"/>
    <property type="molecule type" value="Genomic_DNA"/>
</dbReference>
<evidence type="ECO:0000313" key="1">
    <source>
        <dbReference type="EMBL" id="GAA2223411.1"/>
    </source>
</evidence>
<dbReference type="Proteomes" id="UP001500929">
    <property type="component" value="Unassembled WGS sequence"/>
</dbReference>
<organism evidence="1 2">
    <name type="scientific">Herbiconiux moechotypicola</name>
    <dbReference type="NCBI Taxonomy" id="637393"/>
    <lineage>
        <taxon>Bacteria</taxon>
        <taxon>Bacillati</taxon>
        <taxon>Actinomycetota</taxon>
        <taxon>Actinomycetes</taxon>
        <taxon>Micrococcales</taxon>
        <taxon>Microbacteriaceae</taxon>
        <taxon>Herbiconiux</taxon>
    </lineage>
</organism>
<evidence type="ECO:0000313" key="2">
    <source>
        <dbReference type="Proteomes" id="UP001500929"/>
    </source>
</evidence>
<name>A0ABN3D7U6_9MICO</name>
<reference evidence="1 2" key="1">
    <citation type="journal article" date="2019" name="Int. J. Syst. Evol. Microbiol.">
        <title>The Global Catalogue of Microorganisms (GCM) 10K type strain sequencing project: providing services to taxonomists for standard genome sequencing and annotation.</title>
        <authorList>
            <consortium name="The Broad Institute Genomics Platform"/>
            <consortium name="The Broad Institute Genome Sequencing Center for Infectious Disease"/>
            <person name="Wu L."/>
            <person name="Ma J."/>
        </authorList>
    </citation>
    <scope>NUCLEOTIDE SEQUENCE [LARGE SCALE GENOMIC DNA]</scope>
    <source>
        <strain evidence="1 2">JCM 16117</strain>
    </source>
</reference>
<comment type="caution">
    <text evidence="1">The sequence shown here is derived from an EMBL/GenBank/DDBJ whole genome shotgun (WGS) entry which is preliminary data.</text>
</comment>
<sequence>MLHADHRTAPSAPYAGQMSSYRVTMIVGPLELGVEPESVLPTLTQAIADYTVVEGSDIAVVAGTPRVTVRFTADGDEAAFLIAEQGIDGSRVSAQPIAWRLTRLVKGRWEPLD</sequence>
<accession>A0ABN3D7U6</accession>